<dbReference type="OrthoDB" id="9809312at2"/>
<protein>
    <submittedName>
        <fullName evidence="2">SCP-2 sterol transfer family protein</fullName>
    </submittedName>
</protein>
<dbReference type="Pfam" id="PF02036">
    <property type="entry name" value="SCP2"/>
    <property type="match status" value="1"/>
</dbReference>
<sequence>MSKVVTAAVEKLNEKIGSFGSTAKFVIEDEGAIMIDENGVHAGDEEAEVTLKASRETFEGILNGSVNPTTAFMTGKLKIDGNMGVAMQLGQALS</sequence>
<accession>A0A239PRA0</accession>
<reference evidence="2 3" key="1">
    <citation type="submission" date="2017-07" db="EMBL/GenBank/DDBJ databases">
        <authorList>
            <person name="Sun Z.S."/>
            <person name="Albrecht U."/>
            <person name="Echele G."/>
            <person name="Lee C.C."/>
        </authorList>
    </citation>
    <scope>NUCLEOTIDE SEQUENCE [LARGE SCALE GENOMIC DNA]</scope>
    <source>
        <strain evidence="2 3">DSM 14827</strain>
    </source>
</reference>
<organism evidence="2 3">
    <name type="scientific">Paracoccus seriniphilus</name>
    <dbReference type="NCBI Taxonomy" id="184748"/>
    <lineage>
        <taxon>Bacteria</taxon>
        <taxon>Pseudomonadati</taxon>
        <taxon>Pseudomonadota</taxon>
        <taxon>Alphaproteobacteria</taxon>
        <taxon>Rhodobacterales</taxon>
        <taxon>Paracoccaceae</taxon>
        <taxon>Paracoccus</taxon>
    </lineage>
</organism>
<dbReference type="AlphaFoldDB" id="A0A239PRA0"/>
<dbReference type="Gene3D" id="3.30.1050.10">
    <property type="entry name" value="SCP2 sterol-binding domain"/>
    <property type="match status" value="1"/>
</dbReference>
<dbReference type="Proteomes" id="UP000198307">
    <property type="component" value="Unassembled WGS sequence"/>
</dbReference>
<dbReference type="SUPFAM" id="SSF55718">
    <property type="entry name" value="SCP-like"/>
    <property type="match status" value="1"/>
</dbReference>
<proteinExistence type="predicted"/>
<evidence type="ECO:0000313" key="2">
    <source>
        <dbReference type="EMBL" id="SNT72573.1"/>
    </source>
</evidence>
<dbReference type="RefSeq" id="WP_089343378.1">
    <property type="nucleotide sequence ID" value="NZ_CP067129.1"/>
</dbReference>
<evidence type="ECO:0000259" key="1">
    <source>
        <dbReference type="Pfam" id="PF02036"/>
    </source>
</evidence>
<dbReference type="InterPro" id="IPR003033">
    <property type="entry name" value="SCP2_sterol-bd_dom"/>
</dbReference>
<dbReference type="InterPro" id="IPR036527">
    <property type="entry name" value="SCP2_sterol-bd_dom_sf"/>
</dbReference>
<name>A0A239PRA0_9RHOB</name>
<gene>
    <name evidence="2" type="ORF">SAMN05444959_10371</name>
</gene>
<evidence type="ECO:0000313" key="3">
    <source>
        <dbReference type="Proteomes" id="UP000198307"/>
    </source>
</evidence>
<keyword evidence="3" id="KW-1185">Reference proteome</keyword>
<feature type="domain" description="SCP2" evidence="1">
    <location>
        <begin position="14"/>
        <end position="93"/>
    </location>
</feature>
<dbReference type="EMBL" id="FZQB01000003">
    <property type="protein sequence ID" value="SNT72573.1"/>
    <property type="molecule type" value="Genomic_DNA"/>
</dbReference>